<dbReference type="OrthoDB" id="1301563at2759"/>
<dbReference type="Proteomes" id="UP000652761">
    <property type="component" value="Unassembled WGS sequence"/>
</dbReference>
<feature type="coiled-coil region" evidence="1">
    <location>
        <begin position="779"/>
        <end position="813"/>
    </location>
</feature>
<dbReference type="PANTHER" id="PTHR38394:SF1">
    <property type="entry name" value="NEUROFILAMENT LIGHT PROTEIN"/>
    <property type="match status" value="1"/>
</dbReference>
<sequence>TSTHTHEYTTSLLGIRYPYYIRTPSPVPPLRRPLSSPVVVVFSSCSVVGGQREQRHQAAIMASEAVEEGGGVGDATSLFEGMVLFDASDLLPPASSPPRHLSPPPPVTVSPLPVPEADGAATSPSPSSQPLDEDLFSELTVLTPSTPPLQPAPLPASPSSSSESPAHPLAAAPSDLPSAPARSAATPETPPLAPPVRQISRKKKRAIRIGYGRESALGWLGSSSAATAAEDEPDAEPSPLSLPESYSYDQKQQQPDHATGSSSPSSLQLDSSSTALPSQSPSSLPSLVAESRPAMAVDENNLHSSVNPSEEEVCKIVGGGVGEDRHPSGAARKAEGEAEQQQQRPSSPPPEREENVQDAVASTEAKLEKIRAQISENLSEIRNNVALLSEERKVLRRRCREAADSMLAVSMRYRDLERELEEACEVEDFEKAERVSESLAAGEKEKHDLLRVLRRAEEDCDAIESKMQEVLEMQISAEEDGVVLLEQFSKDAADGAELLIKDASEICSQEMKEWHTSIENLEARKLEMNIESHVVDEARAGLINSIEQLTEDDQKEKEMLSKKGDFLAKELDELLALVKEKEAQIMENTAQIQEIEIRISKVASEFQETQSTIDAKYNDLQLALSGLESEGESLNQRKKEIDESLSLSEQRSTRLKELAHVSLEELKTFLDLVAQRKSLVSYVLKSREEKVRLARTEEKISEEIQILQQEISSARSSLQDLSTSRASLQEAIALLKQRISFIDKRGPELEAEKKVAAAARNFKEAGRIAAEAKALSSEKESVQLEYEKGTSDLEKMEEEIKNILDKIQESEMLVLSKEKEVAFARCKRLRLVAATARAEHSAALESGDSEEGNALLLEAEAAESEATELQQKYDFELDAHATIPKCLLSIPIITSLSRETASSSNIPLENDACLLRFLGAAGAGFSVSFTAQFEDAHLGMKPEFNNCI</sequence>
<comment type="caution">
    <text evidence="3">The sequence shown here is derived from an EMBL/GenBank/DDBJ whole genome shotgun (WGS) entry which is preliminary data.</text>
</comment>
<keyword evidence="1" id="KW-0175">Coiled coil</keyword>
<feature type="compositionally biased region" description="Polar residues" evidence="2">
    <location>
        <begin position="249"/>
        <end position="260"/>
    </location>
</feature>
<feature type="non-terminal residue" evidence="3">
    <location>
        <position position="1"/>
    </location>
</feature>
<evidence type="ECO:0000313" key="4">
    <source>
        <dbReference type="Proteomes" id="UP000652761"/>
    </source>
</evidence>
<feature type="compositionally biased region" description="Basic and acidic residues" evidence="2">
    <location>
        <begin position="322"/>
        <end position="336"/>
    </location>
</feature>
<feature type="non-terminal residue" evidence="3">
    <location>
        <position position="948"/>
    </location>
</feature>
<evidence type="ECO:0000256" key="2">
    <source>
        <dbReference type="SAM" id="MobiDB-lite"/>
    </source>
</evidence>
<keyword evidence="4" id="KW-1185">Reference proteome</keyword>
<evidence type="ECO:0000313" key="3">
    <source>
        <dbReference type="EMBL" id="MQL70550.1"/>
    </source>
</evidence>
<feature type="compositionally biased region" description="Low complexity" evidence="2">
    <location>
        <begin position="261"/>
        <end position="287"/>
    </location>
</feature>
<feature type="compositionally biased region" description="Pro residues" evidence="2">
    <location>
        <begin position="94"/>
        <end position="114"/>
    </location>
</feature>
<evidence type="ECO:0000256" key="1">
    <source>
        <dbReference type="SAM" id="Coils"/>
    </source>
</evidence>
<protein>
    <recommendedName>
        <fullName evidence="5">UVR domain-containing protein</fullName>
    </recommendedName>
</protein>
<feature type="coiled-coil region" evidence="1">
    <location>
        <begin position="690"/>
        <end position="738"/>
    </location>
</feature>
<name>A0A843TMP7_COLES</name>
<gene>
    <name evidence="3" type="ORF">Taro_002841</name>
</gene>
<feature type="compositionally biased region" description="Low complexity" evidence="2">
    <location>
        <begin position="237"/>
        <end position="248"/>
    </location>
</feature>
<feature type="compositionally biased region" description="Low complexity" evidence="2">
    <location>
        <begin position="215"/>
        <end position="228"/>
    </location>
</feature>
<organism evidence="3 4">
    <name type="scientific">Colocasia esculenta</name>
    <name type="common">Wild taro</name>
    <name type="synonym">Arum esculentum</name>
    <dbReference type="NCBI Taxonomy" id="4460"/>
    <lineage>
        <taxon>Eukaryota</taxon>
        <taxon>Viridiplantae</taxon>
        <taxon>Streptophyta</taxon>
        <taxon>Embryophyta</taxon>
        <taxon>Tracheophyta</taxon>
        <taxon>Spermatophyta</taxon>
        <taxon>Magnoliopsida</taxon>
        <taxon>Liliopsida</taxon>
        <taxon>Araceae</taxon>
        <taxon>Aroideae</taxon>
        <taxon>Colocasieae</taxon>
        <taxon>Colocasia</taxon>
    </lineage>
</organism>
<proteinExistence type="predicted"/>
<dbReference type="EMBL" id="NMUH01000071">
    <property type="protein sequence ID" value="MQL70550.1"/>
    <property type="molecule type" value="Genomic_DNA"/>
</dbReference>
<evidence type="ECO:0008006" key="5">
    <source>
        <dbReference type="Google" id="ProtNLM"/>
    </source>
</evidence>
<accession>A0A843TMP7</accession>
<dbReference type="PANTHER" id="PTHR38394">
    <property type="entry name" value="NEUROFILAMENT LIGHT PROTEIN"/>
    <property type="match status" value="1"/>
</dbReference>
<feature type="compositionally biased region" description="Pro residues" evidence="2">
    <location>
        <begin position="145"/>
        <end position="156"/>
    </location>
</feature>
<feature type="compositionally biased region" description="Low complexity" evidence="2">
    <location>
        <begin position="157"/>
        <end position="187"/>
    </location>
</feature>
<feature type="coiled-coil region" evidence="1">
    <location>
        <begin position="571"/>
        <end position="637"/>
    </location>
</feature>
<reference evidence="3" key="1">
    <citation type="submission" date="2017-07" db="EMBL/GenBank/DDBJ databases">
        <title>Taro Niue Genome Assembly and Annotation.</title>
        <authorList>
            <person name="Atibalentja N."/>
            <person name="Keating K."/>
            <person name="Fields C.J."/>
        </authorList>
    </citation>
    <scope>NUCLEOTIDE SEQUENCE</scope>
    <source>
        <strain evidence="3">Niue_2</strain>
        <tissue evidence="3">Leaf</tissue>
    </source>
</reference>
<dbReference type="AlphaFoldDB" id="A0A843TMP7"/>
<feature type="coiled-coil region" evidence="1">
    <location>
        <begin position="852"/>
        <end position="879"/>
    </location>
</feature>
<feature type="region of interest" description="Disordered" evidence="2">
    <location>
        <begin position="94"/>
        <end position="361"/>
    </location>
</feature>